<name>A0AAW5UII0_9BACT</name>
<organism evidence="3 4">
    <name type="scientific">Segatella copri</name>
    <dbReference type="NCBI Taxonomy" id="165179"/>
    <lineage>
        <taxon>Bacteria</taxon>
        <taxon>Pseudomonadati</taxon>
        <taxon>Bacteroidota</taxon>
        <taxon>Bacteroidia</taxon>
        <taxon>Bacteroidales</taxon>
        <taxon>Prevotellaceae</taxon>
        <taxon>Segatella</taxon>
    </lineage>
</organism>
<reference evidence="3" key="1">
    <citation type="submission" date="2022-11" db="EMBL/GenBank/DDBJ databases">
        <title>Genomic repertoires linked with pathogenic potency of arthritogenic Prevotella copri isolated from the gut of rheumatoid arthritis patients.</title>
        <authorList>
            <person name="Nii T."/>
            <person name="Maeda Y."/>
            <person name="Motooka D."/>
            <person name="Naito M."/>
            <person name="Matsumoto Y."/>
            <person name="Ogawa T."/>
            <person name="Oguro-Igashira E."/>
            <person name="Kishikawa T."/>
            <person name="Yamashita M."/>
            <person name="Koizumi S."/>
            <person name="Kurakawa T."/>
            <person name="Okumura R."/>
            <person name="Kayama H."/>
            <person name="Murakami M."/>
            <person name="Sakaguchi T."/>
            <person name="Das B."/>
            <person name="Nakamura S."/>
            <person name="Okada Y."/>
            <person name="Kumanogoh A."/>
            <person name="Takeda K."/>
        </authorList>
    </citation>
    <scope>NUCLEOTIDE SEQUENCE</scope>
    <source>
        <strain evidence="3">H012_8</strain>
    </source>
</reference>
<comment type="caution">
    <text evidence="3">The sequence shown here is derived from an EMBL/GenBank/DDBJ whole genome shotgun (WGS) entry which is preliminary data.</text>
</comment>
<feature type="region of interest" description="Disordered" evidence="1">
    <location>
        <begin position="1"/>
        <end position="33"/>
    </location>
</feature>
<sequence>MGNRNGATFRAHQTKTGDYDKRTSFTRGRQDTGGKILSKECGDPALLMPLLFNPQVEKKYDITIIPHRAHYKEMKRDIELSKQNVHIINLTTGSDVEIENVVKEMKQSRLILSSSLHGLIVAHAYGIPALWVHFEDMAGGDFKFRDYFSSVDIPFYSPLEWKQMDIQRIATHLDDYSNSLLVKTDRLQKIQRALLRNFPYPKVGICDL</sequence>
<dbReference type="Proteomes" id="UP001209168">
    <property type="component" value="Unassembled WGS sequence"/>
</dbReference>
<dbReference type="AlphaFoldDB" id="A0AAW5UII0"/>
<feature type="domain" description="Polysaccharide pyruvyl transferase" evidence="2">
    <location>
        <begin position="43"/>
        <end position="132"/>
    </location>
</feature>
<evidence type="ECO:0000256" key="1">
    <source>
        <dbReference type="SAM" id="MobiDB-lite"/>
    </source>
</evidence>
<protein>
    <submittedName>
        <fullName evidence="3">Polysaccharide pyruvyl transferase family protein</fullName>
    </submittedName>
</protein>
<feature type="compositionally biased region" description="Basic and acidic residues" evidence="1">
    <location>
        <begin position="15"/>
        <end position="33"/>
    </location>
</feature>
<proteinExistence type="predicted"/>
<evidence type="ECO:0000259" key="2">
    <source>
        <dbReference type="Pfam" id="PF04230"/>
    </source>
</evidence>
<gene>
    <name evidence="3" type="ORF">ONT23_03470</name>
</gene>
<dbReference type="EMBL" id="JAPDVH010000001">
    <property type="protein sequence ID" value="MCW4154619.1"/>
    <property type="molecule type" value="Genomic_DNA"/>
</dbReference>
<accession>A0AAW5UII0</accession>
<evidence type="ECO:0000313" key="3">
    <source>
        <dbReference type="EMBL" id="MCW4154619.1"/>
    </source>
</evidence>
<keyword evidence="3" id="KW-0808">Transferase</keyword>
<dbReference type="Pfam" id="PF04230">
    <property type="entry name" value="PS_pyruv_trans"/>
    <property type="match status" value="1"/>
</dbReference>
<evidence type="ECO:0000313" key="4">
    <source>
        <dbReference type="Proteomes" id="UP001209168"/>
    </source>
</evidence>
<dbReference type="RefSeq" id="WP_264899347.1">
    <property type="nucleotide sequence ID" value="NZ_JAPDVH010000001.1"/>
</dbReference>
<dbReference type="GO" id="GO:0016740">
    <property type="term" value="F:transferase activity"/>
    <property type="evidence" value="ECO:0007669"/>
    <property type="project" value="UniProtKB-KW"/>
</dbReference>
<dbReference type="InterPro" id="IPR007345">
    <property type="entry name" value="Polysacch_pyruvyl_Trfase"/>
</dbReference>